<comment type="subcellular location">
    <subcellularLocation>
        <location evidence="1 9">Cell membrane</location>
        <topology evidence="1 9">Multi-pass membrane protein</topology>
    </subcellularLocation>
</comment>
<sequence length="215" mass="22927">MDHFLAERAQVWDAFMTTLVLAGVSGALSLVLGTVLAGMRVSPYLPLRTVATAYTELVRNTPLTIVFFFYVFVTPSMGFSFSYKVAAVIALTCYTSAFVAEAVRSGINSVAAGQAEAARSLGMSFGQNLFIVVLPQAFRTAIPPLISVIIALVKNTSVAGAFSVLELFALSKRLTNTYSADVIAILVGIALCYLVICIPLGRLAASLERKAVFAR</sequence>
<keyword evidence="12" id="KW-1185">Reference proteome</keyword>
<dbReference type="NCBIfam" id="TIGR01726">
    <property type="entry name" value="HEQRo_perm_3TM"/>
    <property type="match status" value="1"/>
</dbReference>
<feature type="transmembrane region" description="Helical" evidence="9">
    <location>
        <begin position="145"/>
        <end position="170"/>
    </location>
</feature>
<organism evidence="11 12">
    <name type="scientific">Brachybacterium hainanense</name>
    <dbReference type="NCBI Taxonomy" id="1541174"/>
    <lineage>
        <taxon>Bacteria</taxon>
        <taxon>Bacillati</taxon>
        <taxon>Actinomycetota</taxon>
        <taxon>Actinomycetes</taxon>
        <taxon>Micrococcales</taxon>
        <taxon>Dermabacteraceae</taxon>
        <taxon>Brachybacterium</taxon>
    </lineage>
</organism>
<evidence type="ECO:0000256" key="7">
    <source>
        <dbReference type="ARBA" id="ARBA00022989"/>
    </source>
</evidence>
<dbReference type="PANTHER" id="PTHR30614">
    <property type="entry name" value="MEMBRANE COMPONENT OF AMINO ACID ABC TRANSPORTER"/>
    <property type="match status" value="1"/>
</dbReference>
<evidence type="ECO:0000256" key="5">
    <source>
        <dbReference type="ARBA" id="ARBA00022692"/>
    </source>
</evidence>
<dbReference type="Gene3D" id="1.10.3720.10">
    <property type="entry name" value="MetI-like"/>
    <property type="match status" value="1"/>
</dbReference>
<evidence type="ECO:0000256" key="4">
    <source>
        <dbReference type="ARBA" id="ARBA00022475"/>
    </source>
</evidence>
<feature type="transmembrane region" description="Helical" evidence="9">
    <location>
        <begin position="12"/>
        <end position="37"/>
    </location>
</feature>
<evidence type="ECO:0000256" key="2">
    <source>
        <dbReference type="ARBA" id="ARBA00010072"/>
    </source>
</evidence>
<keyword evidence="4" id="KW-1003">Cell membrane</keyword>
<dbReference type="PANTHER" id="PTHR30614:SF37">
    <property type="entry name" value="AMINO-ACID ABC TRANSPORTER PERMEASE PROTEIN YHDX-RELATED"/>
    <property type="match status" value="1"/>
</dbReference>
<keyword evidence="5 9" id="KW-0812">Transmembrane</keyword>
<dbReference type="InterPro" id="IPR043429">
    <property type="entry name" value="ArtM/GltK/GlnP/TcyL/YhdX-like"/>
</dbReference>
<evidence type="ECO:0000256" key="6">
    <source>
        <dbReference type="ARBA" id="ARBA00022970"/>
    </source>
</evidence>
<evidence type="ECO:0000313" key="12">
    <source>
        <dbReference type="Proteomes" id="UP001589793"/>
    </source>
</evidence>
<keyword evidence="3 9" id="KW-0813">Transport</keyword>
<feature type="domain" description="ABC transmembrane type-1" evidence="10">
    <location>
        <begin position="15"/>
        <end position="204"/>
    </location>
</feature>
<proteinExistence type="inferred from homology"/>
<keyword evidence="8 9" id="KW-0472">Membrane</keyword>
<gene>
    <name evidence="11" type="ORF">ACFFF6_16315</name>
</gene>
<dbReference type="Pfam" id="PF00528">
    <property type="entry name" value="BPD_transp_1"/>
    <property type="match status" value="1"/>
</dbReference>
<evidence type="ECO:0000256" key="9">
    <source>
        <dbReference type="RuleBase" id="RU363032"/>
    </source>
</evidence>
<evidence type="ECO:0000259" key="10">
    <source>
        <dbReference type="PROSITE" id="PS50928"/>
    </source>
</evidence>
<dbReference type="InterPro" id="IPR000515">
    <property type="entry name" value="MetI-like"/>
</dbReference>
<evidence type="ECO:0000256" key="1">
    <source>
        <dbReference type="ARBA" id="ARBA00004651"/>
    </source>
</evidence>
<dbReference type="SUPFAM" id="SSF161098">
    <property type="entry name" value="MetI-like"/>
    <property type="match status" value="1"/>
</dbReference>
<accession>A0ABV6REU5</accession>
<feature type="transmembrane region" description="Helical" evidence="9">
    <location>
        <begin position="57"/>
        <end position="74"/>
    </location>
</feature>
<dbReference type="EMBL" id="JBHLSV010000025">
    <property type="protein sequence ID" value="MFC0675516.1"/>
    <property type="molecule type" value="Genomic_DNA"/>
</dbReference>
<dbReference type="Proteomes" id="UP001589793">
    <property type="component" value="Unassembled WGS sequence"/>
</dbReference>
<dbReference type="CDD" id="cd06261">
    <property type="entry name" value="TM_PBP2"/>
    <property type="match status" value="1"/>
</dbReference>
<evidence type="ECO:0000256" key="3">
    <source>
        <dbReference type="ARBA" id="ARBA00022448"/>
    </source>
</evidence>
<dbReference type="InterPro" id="IPR035906">
    <property type="entry name" value="MetI-like_sf"/>
</dbReference>
<name>A0ABV6REU5_9MICO</name>
<dbReference type="InterPro" id="IPR010065">
    <property type="entry name" value="AA_ABC_transptr_permease_3TM"/>
</dbReference>
<evidence type="ECO:0000256" key="8">
    <source>
        <dbReference type="ARBA" id="ARBA00023136"/>
    </source>
</evidence>
<dbReference type="RefSeq" id="WP_376982546.1">
    <property type="nucleotide sequence ID" value="NZ_JBHLSV010000025.1"/>
</dbReference>
<keyword evidence="7 9" id="KW-1133">Transmembrane helix</keyword>
<feature type="transmembrane region" description="Helical" evidence="9">
    <location>
        <begin position="182"/>
        <end position="205"/>
    </location>
</feature>
<reference evidence="11 12" key="1">
    <citation type="submission" date="2024-09" db="EMBL/GenBank/DDBJ databases">
        <authorList>
            <person name="Sun Q."/>
            <person name="Mori K."/>
        </authorList>
    </citation>
    <scope>NUCLEOTIDE SEQUENCE [LARGE SCALE GENOMIC DNA]</scope>
    <source>
        <strain evidence="11 12">CICC 10874</strain>
    </source>
</reference>
<dbReference type="PROSITE" id="PS50928">
    <property type="entry name" value="ABC_TM1"/>
    <property type="match status" value="1"/>
</dbReference>
<evidence type="ECO:0000313" key="11">
    <source>
        <dbReference type="EMBL" id="MFC0675516.1"/>
    </source>
</evidence>
<comment type="similarity">
    <text evidence="2">Belongs to the binding-protein-dependent transport system permease family. HisMQ subfamily.</text>
</comment>
<keyword evidence="6" id="KW-0029">Amino-acid transport</keyword>
<comment type="caution">
    <text evidence="11">The sequence shown here is derived from an EMBL/GenBank/DDBJ whole genome shotgun (WGS) entry which is preliminary data.</text>
</comment>
<protein>
    <submittedName>
        <fullName evidence="11">Amino acid ABC transporter permease</fullName>
    </submittedName>
</protein>